<evidence type="ECO:0000313" key="2">
    <source>
        <dbReference type="Proteomes" id="UP001163321"/>
    </source>
</evidence>
<protein>
    <submittedName>
        <fullName evidence="1">Uncharacterized protein</fullName>
    </submittedName>
</protein>
<gene>
    <name evidence="1" type="ORF">PsorP6_006907</name>
</gene>
<reference evidence="1 2" key="1">
    <citation type="journal article" date="2022" name="bioRxiv">
        <title>The genome of the oomycete Peronosclerospora sorghi, a cosmopolitan pathogen of maize and sorghum, is inflated with dispersed pseudogenes.</title>
        <authorList>
            <person name="Fletcher K."/>
            <person name="Martin F."/>
            <person name="Isakeit T."/>
            <person name="Cavanaugh K."/>
            <person name="Magill C."/>
            <person name="Michelmore R."/>
        </authorList>
    </citation>
    <scope>NUCLEOTIDE SEQUENCE [LARGE SCALE GENOMIC DNA]</scope>
    <source>
        <strain evidence="1">P6</strain>
    </source>
</reference>
<evidence type="ECO:0000313" key="1">
    <source>
        <dbReference type="EMBL" id="KAI9916074.1"/>
    </source>
</evidence>
<dbReference type="Proteomes" id="UP001163321">
    <property type="component" value="Chromosome 3"/>
</dbReference>
<dbReference type="EMBL" id="CM047582">
    <property type="protein sequence ID" value="KAI9916074.1"/>
    <property type="molecule type" value="Genomic_DNA"/>
</dbReference>
<name>A0ACC0WBB6_9STRA</name>
<accession>A0ACC0WBB6</accession>
<comment type="caution">
    <text evidence="1">The sequence shown here is derived from an EMBL/GenBank/DDBJ whole genome shotgun (WGS) entry which is preliminary data.</text>
</comment>
<proteinExistence type="predicted"/>
<keyword evidence="2" id="KW-1185">Reference proteome</keyword>
<sequence length="486" mass="51448">MLWRTSLTVAAVTWSCLLGSFLAEELCSILPSTYTEAKKTYPHLTPALETVEKSSIAAWYTDRLSAAERSELLSSITEQCSKDTRMVITVYGIPNKDCNAGLSSSGSVHSTSDYESFLSELTKAVGDRKVLYIVEPDAVGLLAKGGCGKSAGYLDNLKVAVQALSANANAQLYVDVGYWLLADPSAAEEVGTIMKALSASGKLKGVTINTSNYRSTDECTTYCSNFQKAVGSQSMTCIIDTSRNYNGNPTTDWCNIKSAGIGKPPTSNTGIPNVDYFLWIKVPGESDGICTSVSTSDQSLTGVTAGSFYLDGFLSLWDQGYFVNEKAMNPISGNNNMPTQSSNETDMETAKQTDTDNSVYQASEVGQEADTPKQSVLGTVVPAGDKNSKNTTVGADATELAREATLTATPVVAAAETKTNTTNEVTPKAPIEDATETSAATANASMKTDEVLADAAQMDTPTIPTPVARAPSLPASASCKAKKRQH</sequence>
<organism evidence="1 2">
    <name type="scientific">Peronosclerospora sorghi</name>
    <dbReference type="NCBI Taxonomy" id="230839"/>
    <lineage>
        <taxon>Eukaryota</taxon>
        <taxon>Sar</taxon>
        <taxon>Stramenopiles</taxon>
        <taxon>Oomycota</taxon>
        <taxon>Peronosporomycetes</taxon>
        <taxon>Peronosporales</taxon>
        <taxon>Peronosporaceae</taxon>
        <taxon>Peronosclerospora</taxon>
    </lineage>
</organism>